<name>E6UBD4_RUMA7</name>
<dbReference type="RefSeq" id="WP_013497662.1">
    <property type="nucleotide sequence ID" value="NC_014833.1"/>
</dbReference>
<dbReference type="SMART" id="SM00060">
    <property type="entry name" value="FN3"/>
    <property type="match status" value="5"/>
</dbReference>
<dbReference type="PANTHER" id="PTHR37806">
    <property type="entry name" value="LMO0724 PROTEIN"/>
    <property type="match status" value="1"/>
</dbReference>
<dbReference type="SUPFAM" id="SSF63446">
    <property type="entry name" value="Type I dockerin domain"/>
    <property type="match status" value="1"/>
</dbReference>
<keyword evidence="2" id="KW-0732">Signal</keyword>
<dbReference type="SUPFAM" id="SSF49265">
    <property type="entry name" value="Fibronectin type III"/>
    <property type="match status" value="2"/>
</dbReference>
<evidence type="ECO:0000259" key="3">
    <source>
        <dbReference type="PROSITE" id="PS51766"/>
    </source>
</evidence>
<evidence type="ECO:0000313" key="5">
    <source>
        <dbReference type="Proteomes" id="UP000006919"/>
    </source>
</evidence>
<dbReference type="CDD" id="cd14256">
    <property type="entry name" value="Dockerin_I"/>
    <property type="match status" value="1"/>
</dbReference>
<dbReference type="PROSITE" id="PS00018">
    <property type="entry name" value="EF_HAND_1"/>
    <property type="match status" value="2"/>
</dbReference>
<dbReference type="KEGG" id="ral:Rumal_0958"/>
<dbReference type="PROSITE" id="PS51766">
    <property type="entry name" value="DOCKERIN"/>
    <property type="match status" value="1"/>
</dbReference>
<dbReference type="Proteomes" id="UP000006919">
    <property type="component" value="Chromosome"/>
</dbReference>
<dbReference type="InterPro" id="IPR002105">
    <property type="entry name" value="Dockerin_1_rpt"/>
</dbReference>
<dbReference type="STRING" id="697329.Rumal_0958"/>
<dbReference type="Gene3D" id="3.90.70.10">
    <property type="entry name" value="Cysteine proteinases"/>
    <property type="match status" value="1"/>
</dbReference>
<protein>
    <recommendedName>
        <fullName evidence="3">Dockerin domain-containing protein</fullName>
    </recommendedName>
</protein>
<dbReference type="GO" id="GO:0000272">
    <property type="term" value="P:polysaccharide catabolic process"/>
    <property type="evidence" value="ECO:0007669"/>
    <property type="project" value="InterPro"/>
</dbReference>
<dbReference type="Pfam" id="PF00404">
    <property type="entry name" value="Dockerin_1"/>
    <property type="match status" value="1"/>
</dbReference>
<feature type="region of interest" description="Disordered" evidence="1">
    <location>
        <begin position="35"/>
        <end position="58"/>
    </location>
</feature>
<dbReference type="GO" id="GO:0004553">
    <property type="term" value="F:hydrolase activity, hydrolyzing O-glycosyl compounds"/>
    <property type="evidence" value="ECO:0007669"/>
    <property type="project" value="InterPro"/>
</dbReference>
<dbReference type="Gene3D" id="1.10.1330.10">
    <property type="entry name" value="Dockerin domain"/>
    <property type="match status" value="1"/>
</dbReference>
<dbReference type="InterPro" id="IPR013783">
    <property type="entry name" value="Ig-like_fold"/>
</dbReference>
<dbReference type="HOGENOM" id="CLU_254339_0_0_9"/>
<dbReference type="InterPro" id="IPR016134">
    <property type="entry name" value="Dockerin_dom"/>
</dbReference>
<proteinExistence type="predicted"/>
<feature type="domain" description="Dockerin" evidence="3">
    <location>
        <begin position="58"/>
        <end position="131"/>
    </location>
</feature>
<evidence type="ECO:0000256" key="2">
    <source>
        <dbReference type="SAM" id="SignalP"/>
    </source>
</evidence>
<dbReference type="Gene3D" id="2.60.40.10">
    <property type="entry name" value="Immunoglobulins"/>
    <property type="match status" value="5"/>
</dbReference>
<dbReference type="InterPro" id="IPR018247">
    <property type="entry name" value="EF_Hand_1_Ca_BS"/>
</dbReference>
<dbReference type="InterPro" id="IPR036439">
    <property type="entry name" value="Dockerin_dom_sf"/>
</dbReference>
<feature type="chain" id="PRO_5003212804" description="Dockerin domain-containing protein" evidence="2">
    <location>
        <begin position="27"/>
        <end position="1400"/>
    </location>
</feature>
<evidence type="ECO:0000313" key="4">
    <source>
        <dbReference type="EMBL" id="ADU21484.1"/>
    </source>
</evidence>
<dbReference type="OrthoDB" id="1164310at2"/>
<dbReference type="EMBL" id="CP002403">
    <property type="protein sequence ID" value="ADU21484.1"/>
    <property type="molecule type" value="Genomic_DNA"/>
</dbReference>
<dbReference type="eggNOG" id="COG4990">
    <property type="taxonomic scope" value="Bacteria"/>
</dbReference>
<dbReference type="InterPro" id="IPR036116">
    <property type="entry name" value="FN3_sf"/>
</dbReference>
<dbReference type="PANTHER" id="PTHR37806:SF1">
    <property type="entry name" value="PEPTIDASE C39-LIKE DOMAIN-CONTAINING PROTEIN"/>
    <property type="match status" value="1"/>
</dbReference>
<sequence>MRCKKILAAAVSLAIAAGQLSVGAFADNSENSDAASAASADSNTTGDQDFSPYAEGDKPYAAGDINGDGKIDITDVVKAAAHIKTAKSLNEKGLKAADANADGKVNITDLGLLAGQVKGKRRIEVYTDLPVVKNPRDMQQNVKLIEFNVDKDTKSVSWNAAADMDTYSVKFTNGDKTKSFDTHSLKADIPYDMFKDGKLTVEIAPLRYVMTEDGIRTKDYGDTTGYLLKIKPGTINGSITVTDNNGKAKIDWLAADFASGYHVYDLTNTASDGKPKLIADTDTDQLITDFPKSGTVKLLIVPFNSVGEAEGANAEMTGGTVTKQDPVANLAAPTFNSYFYNSDTTTATLMWNAVSGAEGYEASIQIDGKWKAYDAKTARSYKFTNLAQRTGFKTRVRAYKTVNGQKAYGSYSTTVTVVTDGYVKCTTATPIYANASTGSTKLGNLYVGNTVMQTDLPANGWTKIFLPNSNGTQIGYVPTSCVSADSNTQTEQKADLAAPTFNSYFYNSDTTTATLMWNAVSGAEGYEASIQIDGKWIAYDAKTARSYKFTNLAQRTGFKTRVRAYKTVNGQKAYGSYSTTVTVVTDGYVKCTTATPIYANASTGSTKLGNLYVGNTVMQTDLPANGWTKIFLPNSNGTQIGYVPTSCVSADTNTQTEQKADLAAPTFNSYFYNSDTTTATLMWNAVSGAEGYEASIQIDGKWKAYDAKTARSYKFTNLAQRTGFKTRVRAYKTVNGQKAYGSYSTTVTVVTDGYVKCTTATPIYANASTGSTKLGNLYVGNTVMQTDLPANGWTKIFLPNSNGTQIGYVPTSCVSADTNTQTEQKADLAAPTFNSYFYNSDTTTATLMWNAVSGAEGYEASIQIDGKWKAYDAKTAKSYKFTNLAQRTGFKTRVRAYKTVNGQKAYGSYSTTVTVVTDGYVKCTTATPIYANASTGSTKLGNLYVGNTVMQTDLPTNGWTKIFLPNSNGTQIGYVPTSCVSADSNTQTEQKADLAAPTFNSYFYNSDTTTATLMWNAVSGAEGYEASIQIDGKWKAYDAKTARSYKFTNLAQRTGFKTRVRAYKTVNGQKAYGSYSTTVTVVTDGYVKCTTATPIYANASTGSTKLGNLYVGNTVMQTDLPANGWTKIFLPNSNGTQVGYVPTSCVKNYANSGLTVINQDGYLGGNPAVLGCEETALASVLNYQFGINVSKNTLIDYYMPEQAFYNGAVNVDPNYCFWGSPYRMEGSVGYGCYAPLVAQSAHQYLNYIGVRNSYNIALNTDYYTGNNVNKLKFDPGKLDLGNTAVSGGLDINGLKTEIDKGNNPIVWYSEVEPYAVCTQTITAGQKYSNPGSGTYNFTWYGRQHTAVLTGYDDANNCFILGNVENFDSSSYYGKVQTMSYDFFMDTYTKLGRQSLIITKK</sequence>
<evidence type="ECO:0000256" key="1">
    <source>
        <dbReference type="SAM" id="MobiDB-lite"/>
    </source>
</evidence>
<gene>
    <name evidence="4" type="ordered locus">Rumal_0958</name>
</gene>
<reference evidence="4 5" key="1">
    <citation type="journal article" date="2011" name="J. Bacteriol.">
        <title>Complete genome of the cellulolytic ruminal bacterium Ruminococcus albus 7.</title>
        <authorList>
            <person name="Suen G."/>
            <person name="Stevenson D.M."/>
            <person name="Bruce D.C."/>
            <person name="Chertkov O."/>
            <person name="Copeland A."/>
            <person name="Cheng J.F."/>
            <person name="Detter C."/>
            <person name="Detter J.C."/>
            <person name="Goodwin L.A."/>
            <person name="Han C.S."/>
            <person name="Hauser L.J."/>
            <person name="Ivanova N.N."/>
            <person name="Kyrpides N.C."/>
            <person name="Land M.L."/>
            <person name="Lapidus A."/>
            <person name="Lucas S."/>
            <person name="Ovchinnikova G."/>
            <person name="Pitluck S."/>
            <person name="Tapia R."/>
            <person name="Woyke T."/>
            <person name="Boyum J."/>
            <person name="Mead D."/>
            <person name="Weimer P.J."/>
        </authorList>
    </citation>
    <scope>NUCLEOTIDE SEQUENCE [LARGE SCALE GENOMIC DNA]</scope>
    <source>
        <strain evidence="5">ATCC 27210 / DSM 20455 / JCM 14654 / NCDO 2250 / 7</strain>
    </source>
</reference>
<organism evidence="4 5">
    <name type="scientific">Ruminococcus albus (strain ATCC 27210 / DSM 20455 / JCM 14654 / NCDO 2250 / 7)</name>
    <dbReference type="NCBI Taxonomy" id="697329"/>
    <lineage>
        <taxon>Bacteria</taxon>
        <taxon>Bacillati</taxon>
        <taxon>Bacillota</taxon>
        <taxon>Clostridia</taxon>
        <taxon>Eubacteriales</taxon>
        <taxon>Oscillospiraceae</taxon>
        <taxon>Ruminococcus</taxon>
    </lineage>
</organism>
<accession>E6UBD4</accession>
<feature type="signal peptide" evidence="2">
    <location>
        <begin position="1"/>
        <end position="26"/>
    </location>
</feature>
<dbReference type="InterPro" id="IPR003961">
    <property type="entry name" value="FN3_dom"/>
</dbReference>